<dbReference type="Pfam" id="PF06059">
    <property type="entry name" value="DUF930"/>
    <property type="match status" value="1"/>
</dbReference>
<feature type="compositionally biased region" description="Polar residues" evidence="1">
    <location>
        <begin position="49"/>
        <end position="59"/>
    </location>
</feature>
<evidence type="ECO:0000313" key="2">
    <source>
        <dbReference type="EMBL" id="NEJ74912.1"/>
    </source>
</evidence>
<comment type="caution">
    <text evidence="2">The sequence shown here is derived from an EMBL/GenBank/DDBJ whole genome shotgun (WGS) entry which is preliminary data.</text>
</comment>
<dbReference type="Proteomes" id="UP000471753">
    <property type="component" value="Unassembled WGS sequence"/>
</dbReference>
<name>A0A7K3UMK4_9HYPH</name>
<evidence type="ECO:0000313" key="3">
    <source>
        <dbReference type="Proteomes" id="UP000471753"/>
    </source>
</evidence>
<feature type="compositionally biased region" description="Basic and acidic residues" evidence="1">
    <location>
        <begin position="1"/>
        <end position="17"/>
    </location>
</feature>
<reference evidence="2 3" key="1">
    <citation type="submission" date="2019-12" db="EMBL/GenBank/DDBJ databases">
        <title>Rhizobium genotypes associated with high levels of biological nitrogen fixation by grain legumes in a temperate-maritime cropping system.</title>
        <authorList>
            <person name="Maluk M."/>
            <person name="Francesc Ferrando Molina F."/>
            <person name="Lopez Del Egido L."/>
            <person name="Lafos M."/>
            <person name="Langarica-Fuentes A."/>
            <person name="Gebre Yohannes G."/>
            <person name="Young M.W."/>
            <person name="Martin P."/>
            <person name="Gantlett R."/>
            <person name="Kenicer G."/>
            <person name="Hawes C."/>
            <person name="Begg G.S."/>
            <person name="Quilliam R.S."/>
            <person name="Squire G.R."/>
            <person name="Poole P.S."/>
            <person name="Young P.W."/>
            <person name="Iannetta P.M."/>
            <person name="James E.K."/>
        </authorList>
    </citation>
    <scope>NUCLEOTIDE SEQUENCE [LARGE SCALE GENOMIC DNA]</scope>
    <source>
        <strain evidence="2 3">JHI366</strain>
    </source>
</reference>
<sequence>MLEFADKDSAPKEKEQGEPQQAEASKPPITDVKPEEAPVESPQPEKPQISETMPATTPVPQDIELPQVETAEANPEKNGPAATGQDQAKTNFEQSKPPENTTVPAPSTPPKVEAKEADKMIKAKTLFSEKVNASPTIKTAISNLPRGERINQLCQTELRQQLIHSAAQYQPRWLPSYSLLSGSVLDARRGAFKSRNEWFEVRFRCELDDDATKVIAFEFDVGNSVPRSEWKSRRFPED</sequence>
<protein>
    <submittedName>
        <fullName evidence="2">DUF930 domain-containing protein</fullName>
    </submittedName>
</protein>
<dbReference type="EMBL" id="WUFT01000041">
    <property type="protein sequence ID" value="NEJ74912.1"/>
    <property type="molecule type" value="Genomic_DNA"/>
</dbReference>
<gene>
    <name evidence="2" type="ORF">GR197_31085</name>
</gene>
<organism evidence="2 3">
    <name type="scientific">Rhizobium phaseoli</name>
    <dbReference type="NCBI Taxonomy" id="396"/>
    <lineage>
        <taxon>Bacteria</taxon>
        <taxon>Pseudomonadati</taxon>
        <taxon>Pseudomonadota</taxon>
        <taxon>Alphaproteobacteria</taxon>
        <taxon>Hyphomicrobiales</taxon>
        <taxon>Rhizobiaceae</taxon>
        <taxon>Rhizobium/Agrobacterium group</taxon>
        <taxon>Rhizobium</taxon>
    </lineage>
</organism>
<dbReference type="InterPro" id="IPR009273">
    <property type="entry name" value="DUF930"/>
</dbReference>
<dbReference type="AlphaFoldDB" id="A0A7K3UMK4"/>
<proteinExistence type="predicted"/>
<evidence type="ECO:0000256" key="1">
    <source>
        <dbReference type="SAM" id="MobiDB-lite"/>
    </source>
</evidence>
<feature type="compositionally biased region" description="Polar residues" evidence="1">
    <location>
        <begin position="84"/>
        <end position="105"/>
    </location>
</feature>
<accession>A0A7K3UMK4</accession>
<feature type="region of interest" description="Disordered" evidence="1">
    <location>
        <begin position="1"/>
        <end position="114"/>
    </location>
</feature>